<proteinExistence type="predicted"/>
<sequence length="68" mass="7795">MAIMLQRALLLKGNNCARNSYVGKISLFHDMEEKLQQVYSSNNHYSSCLFSNYQSVVCFSTESYNDMA</sequence>
<accession>A0A8T0VJL2</accession>
<keyword evidence="2" id="KW-1185">Reference proteome</keyword>
<dbReference type="Proteomes" id="UP000823388">
    <property type="component" value="Chromosome 2N"/>
</dbReference>
<dbReference type="EMBL" id="CM029040">
    <property type="protein sequence ID" value="KAG2631889.1"/>
    <property type="molecule type" value="Genomic_DNA"/>
</dbReference>
<dbReference type="AlphaFoldDB" id="A0A8T0VJL2"/>
<name>A0A8T0VJL2_PANVG</name>
<evidence type="ECO:0000313" key="2">
    <source>
        <dbReference type="Proteomes" id="UP000823388"/>
    </source>
</evidence>
<protein>
    <submittedName>
        <fullName evidence="1">Uncharacterized protein</fullName>
    </submittedName>
</protein>
<organism evidence="1 2">
    <name type="scientific">Panicum virgatum</name>
    <name type="common">Blackwell switchgrass</name>
    <dbReference type="NCBI Taxonomy" id="38727"/>
    <lineage>
        <taxon>Eukaryota</taxon>
        <taxon>Viridiplantae</taxon>
        <taxon>Streptophyta</taxon>
        <taxon>Embryophyta</taxon>
        <taxon>Tracheophyta</taxon>
        <taxon>Spermatophyta</taxon>
        <taxon>Magnoliopsida</taxon>
        <taxon>Liliopsida</taxon>
        <taxon>Poales</taxon>
        <taxon>Poaceae</taxon>
        <taxon>PACMAD clade</taxon>
        <taxon>Panicoideae</taxon>
        <taxon>Panicodae</taxon>
        <taxon>Paniceae</taxon>
        <taxon>Panicinae</taxon>
        <taxon>Panicum</taxon>
        <taxon>Panicum sect. Hiantes</taxon>
    </lineage>
</organism>
<reference evidence="1" key="1">
    <citation type="submission" date="2020-05" db="EMBL/GenBank/DDBJ databases">
        <title>WGS assembly of Panicum virgatum.</title>
        <authorList>
            <person name="Lovell J.T."/>
            <person name="Jenkins J."/>
            <person name="Shu S."/>
            <person name="Juenger T.E."/>
            <person name="Schmutz J."/>
        </authorList>
    </citation>
    <scope>NUCLEOTIDE SEQUENCE</scope>
    <source>
        <strain evidence="1">AP13</strain>
    </source>
</reference>
<gene>
    <name evidence="1" type="ORF">PVAP13_2NG022400</name>
</gene>
<evidence type="ECO:0000313" key="1">
    <source>
        <dbReference type="EMBL" id="KAG2631889.1"/>
    </source>
</evidence>
<comment type="caution">
    <text evidence="1">The sequence shown here is derived from an EMBL/GenBank/DDBJ whole genome shotgun (WGS) entry which is preliminary data.</text>
</comment>